<dbReference type="PANTHER" id="PTHR32332">
    <property type="entry name" value="2-NITROPROPANE DIOXYGENASE"/>
    <property type="match status" value="1"/>
</dbReference>
<comment type="function">
    <text evidence="1">Nitronate monooxygenase that uses molecular oxygen to catalyze the oxidative denitrification of alkyl nitronates. Acts on propionate 3-nitronate (P3N), the presumed physiological substrate. Probably functions in the detoxification of P3N, a metabolic poison produced by plants and fungi as a defense mechanism.</text>
</comment>
<name>A0A9D1EUQ5_9FIRM</name>
<evidence type="ECO:0000256" key="3">
    <source>
        <dbReference type="ARBA" id="ARBA00022630"/>
    </source>
</evidence>
<evidence type="ECO:0000256" key="4">
    <source>
        <dbReference type="ARBA" id="ARBA00022643"/>
    </source>
</evidence>
<evidence type="ECO:0000313" key="7">
    <source>
        <dbReference type="Proteomes" id="UP000823935"/>
    </source>
</evidence>
<evidence type="ECO:0000256" key="1">
    <source>
        <dbReference type="ARBA" id="ARBA00003535"/>
    </source>
</evidence>
<dbReference type="Proteomes" id="UP000823935">
    <property type="component" value="Unassembled WGS sequence"/>
</dbReference>
<dbReference type="SUPFAM" id="SSF51412">
    <property type="entry name" value="Inosine monophosphate dehydrogenase (IMPDH)"/>
    <property type="match status" value="1"/>
</dbReference>
<dbReference type="InterPro" id="IPR013785">
    <property type="entry name" value="Aldolase_TIM"/>
</dbReference>
<evidence type="ECO:0000313" key="6">
    <source>
        <dbReference type="EMBL" id="HIS32288.1"/>
    </source>
</evidence>
<dbReference type="AlphaFoldDB" id="A0A9D1EUQ5"/>
<comment type="caution">
    <text evidence="6">The sequence shown here is derived from an EMBL/GenBank/DDBJ whole genome shotgun (WGS) entry which is preliminary data.</text>
</comment>
<proteinExistence type="predicted"/>
<keyword evidence="4" id="KW-0288">FMN</keyword>
<keyword evidence="5" id="KW-0560">Oxidoreductase</keyword>
<dbReference type="CDD" id="cd04730">
    <property type="entry name" value="NPD_like"/>
    <property type="match status" value="1"/>
</dbReference>
<keyword evidence="3" id="KW-0285">Flavoprotein</keyword>
<dbReference type="GO" id="GO:0018580">
    <property type="term" value="F:nitronate monooxygenase activity"/>
    <property type="evidence" value="ECO:0007669"/>
    <property type="project" value="InterPro"/>
</dbReference>
<dbReference type="Gene3D" id="3.20.20.70">
    <property type="entry name" value="Aldolase class I"/>
    <property type="match status" value="1"/>
</dbReference>
<sequence>MSLEEQEAPMETRVTRLLGIEKPIIQGGMAWVAEYNLASAVSAAGGLGLIGAASAPADVVRDYIHKVKERTDKPFGVNVMLLSPYADEVAKVVAEEGVKVVTTGAGNPEKYMDMWKAAGVKVIPVVASVALARRMEKYGADAVVAEGMESGGHIGSQTTMTLVPQVVDAVSIPVIAAGGIGDGRGFAAAMMLGAEAVQIGTRFVVAKESIASQNYKDRVIKAKDIDSEVTGMSHGHPIRCLRNQMTREYLKLEKEGAPFEELEKLTLGSLRKAVMDGDVVHGTVMAGQIAGLISKEQTCQEIIDEILDEAEKLLKR</sequence>
<dbReference type="InterPro" id="IPR004136">
    <property type="entry name" value="NMO"/>
</dbReference>
<reference evidence="6" key="1">
    <citation type="submission" date="2020-10" db="EMBL/GenBank/DDBJ databases">
        <authorList>
            <person name="Gilroy R."/>
        </authorList>
    </citation>
    <scope>NUCLEOTIDE SEQUENCE</scope>
    <source>
        <strain evidence="6">CHK190-19873</strain>
    </source>
</reference>
<evidence type="ECO:0000256" key="5">
    <source>
        <dbReference type="ARBA" id="ARBA00023002"/>
    </source>
</evidence>
<dbReference type="InterPro" id="IPR017569">
    <property type="entry name" value="Enoyl_ACP_red-II_put"/>
</dbReference>
<evidence type="ECO:0000256" key="2">
    <source>
        <dbReference type="ARBA" id="ARBA00013457"/>
    </source>
</evidence>
<dbReference type="EMBL" id="DVIQ01000073">
    <property type="protein sequence ID" value="HIS32288.1"/>
    <property type="molecule type" value="Genomic_DNA"/>
</dbReference>
<accession>A0A9D1EUQ5</accession>
<reference evidence="6" key="2">
    <citation type="journal article" date="2021" name="PeerJ">
        <title>Extensive microbial diversity within the chicken gut microbiome revealed by metagenomics and culture.</title>
        <authorList>
            <person name="Gilroy R."/>
            <person name="Ravi A."/>
            <person name="Getino M."/>
            <person name="Pursley I."/>
            <person name="Horton D.L."/>
            <person name="Alikhan N.F."/>
            <person name="Baker D."/>
            <person name="Gharbi K."/>
            <person name="Hall N."/>
            <person name="Watson M."/>
            <person name="Adriaenssens E.M."/>
            <person name="Foster-Nyarko E."/>
            <person name="Jarju S."/>
            <person name="Secka A."/>
            <person name="Antonio M."/>
            <person name="Oren A."/>
            <person name="Chaudhuri R.R."/>
            <person name="La Ragione R."/>
            <person name="Hildebrand F."/>
            <person name="Pallen M.J."/>
        </authorList>
    </citation>
    <scope>NUCLEOTIDE SEQUENCE</scope>
    <source>
        <strain evidence="6">CHK190-19873</strain>
    </source>
</reference>
<protein>
    <recommendedName>
        <fullName evidence="2">Probable nitronate monooxygenase</fullName>
    </recommendedName>
</protein>
<dbReference type="PANTHER" id="PTHR32332:SF20">
    <property type="entry name" value="2-NITROPROPANE DIOXYGENASE-LIKE PROTEIN"/>
    <property type="match status" value="1"/>
</dbReference>
<dbReference type="NCBIfam" id="TIGR03151">
    <property type="entry name" value="enACPred_II"/>
    <property type="match status" value="1"/>
</dbReference>
<gene>
    <name evidence="6" type="primary">fabK</name>
    <name evidence="6" type="ORF">IAB44_12210</name>
</gene>
<dbReference type="Pfam" id="PF03060">
    <property type="entry name" value="NMO"/>
    <property type="match status" value="1"/>
</dbReference>
<organism evidence="6 7">
    <name type="scientific">Candidatus Limivivens intestinipullorum</name>
    <dbReference type="NCBI Taxonomy" id="2840858"/>
    <lineage>
        <taxon>Bacteria</taxon>
        <taxon>Bacillati</taxon>
        <taxon>Bacillota</taxon>
        <taxon>Clostridia</taxon>
        <taxon>Lachnospirales</taxon>
        <taxon>Lachnospiraceae</taxon>
        <taxon>Lachnospiraceae incertae sedis</taxon>
        <taxon>Candidatus Limivivens</taxon>
    </lineage>
</organism>